<evidence type="ECO:0000313" key="3">
    <source>
        <dbReference type="Proteomes" id="UP000002051"/>
    </source>
</evidence>
<dbReference type="PaxDb" id="3880-AES66031"/>
<sequence>MILASSTLQIWIHGYSGDLNIVICVDNCTLPFYAINMDDVSLFTYSSFLFLANLHYIDVLYQFE</sequence>
<reference evidence="2" key="3">
    <citation type="submission" date="2015-04" db="UniProtKB">
        <authorList>
            <consortium name="EnsemblPlants"/>
        </authorList>
    </citation>
    <scope>IDENTIFICATION</scope>
    <source>
        <strain evidence="2">cv. Jemalong A17</strain>
    </source>
</reference>
<evidence type="ECO:0000313" key="2">
    <source>
        <dbReference type="EnsemblPlants" id="AES66031"/>
    </source>
</evidence>
<accession>G7IJ10</accession>
<keyword evidence="3" id="KW-1185">Reference proteome</keyword>
<proteinExistence type="predicted"/>
<organism evidence="1 3">
    <name type="scientific">Medicago truncatula</name>
    <name type="common">Barrel medic</name>
    <name type="synonym">Medicago tribuloides</name>
    <dbReference type="NCBI Taxonomy" id="3880"/>
    <lineage>
        <taxon>Eukaryota</taxon>
        <taxon>Viridiplantae</taxon>
        <taxon>Streptophyta</taxon>
        <taxon>Embryophyta</taxon>
        <taxon>Tracheophyta</taxon>
        <taxon>Spermatophyta</taxon>
        <taxon>Magnoliopsida</taxon>
        <taxon>eudicotyledons</taxon>
        <taxon>Gunneridae</taxon>
        <taxon>Pentapetalae</taxon>
        <taxon>rosids</taxon>
        <taxon>fabids</taxon>
        <taxon>Fabales</taxon>
        <taxon>Fabaceae</taxon>
        <taxon>Papilionoideae</taxon>
        <taxon>50 kb inversion clade</taxon>
        <taxon>NPAAA clade</taxon>
        <taxon>Hologalegina</taxon>
        <taxon>IRL clade</taxon>
        <taxon>Trifolieae</taxon>
        <taxon>Medicago</taxon>
    </lineage>
</organism>
<name>G7IJ10_MEDTR</name>
<evidence type="ECO:0000313" key="1">
    <source>
        <dbReference type="EMBL" id="AES66031.1"/>
    </source>
</evidence>
<gene>
    <name evidence="1" type="ordered locus">MTR_2g060750</name>
</gene>
<protein>
    <submittedName>
        <fullName evidence="1 2">Uncharacterized protein</fullName>
    </submittedName>
</protein>
<dbReference type="AlphaFoldDB" id="G7IJ10"/>
<dbReference type="EMBL" id="CM001218">
    <property type="protein sequence ID" value="AES66031.1"/>
    <property type="molecule type" value="Genomic_DNA"/>
</dbReference>
<reference evidence="1 3" key="1">
    <citation type="journal article" date="2011" name="Nature">
        <title>The Medicago genome provides insight into the evolution of rhizobial symbioses.</title>
        <authorList>
            <person name="Young N.D."/>
            <person name="Debelle F."/>
            <person name="Oldroyd G.E."/>
            <person name="Geurts R."/>
            <person name="Cannon S.B."/>
            <person name="Udvardi M.K."/>
            <person name="Benedito V.A."/>
            <person name="Mayer K.F."/>
            <person name="Gouzy J."/>
            <person name="Schoof H."/>
            <person name="Van de Peer Y."/>
            <person name="Proost S."/>
            <person name="Cook D.R."/>
            <person name="Meyers B.C."/>
            <person name="Spannagl M."/>
            <person name="Cheung F."/>
            <person name="De Mita S."/>
            <person name="Krishnakumar V."/>
            <person name="Gundlach H."/>
            <person name="Zhou S."/>
            <person name="Mudge J."/>
            <person name="Bharti A.K."/>
            <person name="Murray J.D."/>
            <person name="Naoumkina M.A."/>
            <person name="Rosen B."/>
            <person name="Silverstein K.A."/>
            <person name="Tang H."/>
            <person name="Rombauts S."/>
            <person name="Zhao P.X."/>
            <person name="Zhou P."/>
            <person name="Barbe V."/>
            <person name="Bardou P."/>
            <person name="Bechner M."/>
            <person name="Bellec A."/>
            <person name="Berger A."/>
            <person name="Berges H."/>
            <person name="Bidwell S."/>
            <person name="Bisseling T."/>
            <person name="Choisne N."/>
            <person name="Couloux A."/>
            <person name="Denny R."/>
            <person name="Deshpande S."/>
            <person name="Dai X."/>
            <person name="Doyle J.J."/>
            <person name="Dudez A.M."/>
            <person name="Farmer A.D."/>
            <person name="Fouteau S."/>
            <person name="Franken C."/>
            <person name="Gibelin C."/>
            <person name="Gish J."/>
            <person name="Goldstein S."/>
            <person name="Gonzalez A.J."/>
            <person name="Green P.J."/>
            <person name="Hallab A."/>
            <person name="Hartog M."/>
            <person name="Hua A."/>
            <person name="Humphray S.J."/>
            <person name="Jeong D.H."/>
            <person name="Jing Y."/>
            <person name="Jocker A."/>
            <person name="Kenton S.M."/>
            <person name="Kim D.J."/>
            <person name="Klee K."/>
            <person name="Lai H."/>
            <person name="Lang C."/>
            <person name="Lin S."/>
            <person name="Macmil S.L."/>
            <person name="Magdelenat G."/>
            <person name="Matthews L."/>
            <person name="McCorrison J."/>
            <person name="Monaghan E.L."/>
            <person name="Mun J.H."/>
            <person name="Najar F.Z."/>
            <person name="Nicholson C."/>
            <person name="Noirot C."/>
            <person name="O'Bleness M."/>
            <person name="Paule C.R."/>
            <person name="Poulain J."/>
            <person name="Prion F."/>
            <person name="Qin B."/>
            <person name="Qu C."/>
            <person name="Retzel E.F."/>
            <person name="Riddle C."/>
            <person name="Sallet E."/>
            <person name="Samain S."/>
            <person name="Samson N."/>
            <person name="Sanders I."/>
            <person name="Saurat O."/>
            <person name="Scarpelli C."/>
            <person name="Schiex T."/>
            <person name="Segurens B."/>
            <person name="Severin A.J."/>
            <person name="Sherrier D.J."/>
            <person name="Shi R."/>
            <person name="Sims S."/>
            <person name="Singer S.R."/>
            <person name="Sinharoy S."/>
            <person name="Sterck L."/>
            <person name="Viollet A."/>
            <person name="Wang B.B."/>
            <person name="Wang K."/>
            <person name="Wang M."/>
            <person name="Wang X."/>
            <person name="Warfsmann J."/>
            <person name="Weissenbach J."/>
            <person name="White D.D."/>
            <person name="White J.D."/>
            <person name="Wiley G.B."/>
            <person name="Wincker P."/>
            <person name="Xing Y."/>
            <person name="Yang L."/>
            <person name="Yao Z."/>
            <person name="Ying F."/>
            <person name="Zhai J."/>
            <person name="Zhou L."/>
            <person name="Zuber A."/>
            <person name="Denarie J."/>
            <person name="Dixon R.A."/>
            <person name="May G.D."/>
            <person name="Schwartz D.C."/>
            <person name="Rogers J."/>
            <person name="Quetier F."/>
            <person name="Town C.D."/>
            <person name="Roe B.A."/>
        </authorList>
    </citation>
    <scope>NUCLEOTIDE SEQUENCE [LARGE SCALE GENOMIC DNA]</scope>
    <source>
        <strain evidence="1">A17</strain>
        <strain evidence="2 3">cv. Jemalong A17</strain>
    </source>
</reference>
<dbReference type="HOGENOM" id="CLU_172100_1_0_1"/>
<dbReference type="Proteomes" id="UP000002051">
    <property type="component" value="Chromosome 2"/>
</dbReference>
<reference evidence="1 3" key="2">
    <citation type="journal article" date="2014" name="BMC Genomics">
        <title>An improved genome release (version Mt4.0) for the model legume Medicago truncatula.</title>
        <authorList>
            <person name="Tang H."/>
            <person name="Krishnakumar V."/>
            <person name="Bidwell S."/>
            <person name="Rosen B."/>
            <person name="Chan A."/>
            <person name="Zhou S."/>
            <person name="Gentzbittel L."/>
            <person name="Childs K.L."/>
            <person name="Yandell M."/>
            <person name="Gundlach H."/>
            <person name="Mayer K.F."/>
            <person name="Schwartz D.C."/>
            <person name="Town C.D."/>
        </authorList>
    </citation>
    <scope>GENOME REANNOTATION</scope>
    <source>
        <strain evidence="2 3">cv. Jemalong A17</strain>
    </source>
</reference>
<dbReference type="EnsemblPlants" id="AES66031">
    <property type="protein sequence ID" value="AES66031"/>
    <property type="gene ID" value="MTR_2g060750"/>
</dbReference>